<protein>
    <recommendedName>
        <fullName evidence="4">ATP-grasp domain-containing protein</fullName>
    </recommendedName>
</protein>
<evidence type="ECO:0000313" key="2">
    <source>
        <dbReference type="EMBL" id="MFF1278011.1"/>
    </source>
</evidence>
<accession>A0ABW6QFK2</accession>
<reference evidence="2 3" key="1">
    <citation type="submission" date="2024-09" db="EMBL/GenBank/DDBJ databases">
        <title>The Natural Products Discovery Center: Release of the First 8490 Sequenced Strains for Exploring Actinobacteria Biosynthetic Diversity.</title>
        <authorList>
            <person name="Kalkreuter E."/>
            <person name="Kautsar S.A."/>
            <person name="Yang D."/>
            <person name="Bader C.D."/>
            <person name="Teijaro C.N."/>
            <person name="Fluegel L."/>
            <person name="Davis C.M."/>
            <person name="Simpson J.R."/>
            <person name="Lauterbach L."/>
            <person name="Steele A.D."/>
            <person name="Gui C."/>
            <person name="Meng S."/>
            <person name="Li G."/>
            <person name="Viehrig K."/>
            <person name="Ye F."/>
            <person name="Su P."/>
            <person name="Kiefer A.F."/>
            <person name="Nichols A."/>
            <person name="Cepeda A.J."/>
            <person name="Yan W."/>
            <person name="Fan B."/>
            <person name="Jiang Y."/>
            <person name="Adhikari A."/>
            <person name="Zheng C.-J."/>
            <person name="Schuster L."/>
            <person name="Cowan T.M."/>
            <person name="Smanski M.J."/>
            <person name="Chevrette M.G."/>
            <person name="De Carvalho L.P.S."/>
            <person name="Shen B."/>
        </authorList>
    </citation>
    <scope>NUCLEOTIDE SEQUENCE [LARGE SCALE GENOMIC DNA]</scope>
    <source>
        <strain evidence="2 3">NPDC058328</strain>
    </source>
</reference>
<dbReference type="Proteomes" id="UP001601627">
    <property type="component" value="Unassembled WGS sequence"/>
</dbReference>
<evidence type="ECO:0000313" key="3">
    <source>
        <dbReference type="Proteomes" id="UP001601627"/>
    </source>
</evidence>
<organism evidence="2 3">
    <name type="scientific">Streptomyces marokkonensis</name>
    <dbReference type="NCBI Taxonomy" id="324855"/>
    <lineage>
        <taxon>Bacteria</taxon>
        <taxon>Bacillati</taxon>
        <taxon>Actinomycetota</taxon>
        <taxon>Actinomycetes</taxon>
        <taxon>Kitasatosporales</taxon>
        <taxon>Streptomycetaceae</taxon>
        <taxon>Streptomyces</taxon>
    </lineage>
</organism>
<sequence length="126" mass="14306">MFAQHGEERQPGRRLQLQPATAVPAQDQEGVLGLRGPAGVHENPWWTRLRKDLPEFIEGILLSPVQRIVELIEKLSMTHSTIDFQVFTYPPGGRVHVVDVNPGLPGVPYHLQRQGKQFETVRRERA</sequence>
<proteinExistence type="predicted"/>
<keyword evidence="3" id="KW-1185">Reference proteome</keyword>
<evidence type="ECO:0000256" key="1">
    <source>
        <dbReference type="SAM" id="MobiDB-lite"/>
    </source>
</evidence>
<name>A0ABW6QFK2_9ACTN</name>
<feature type="region of interest" description="Disordered" evidence="1">
    <location>
        <begin position="1"/>
        <end position="29"/>
    </location>
</feature>
<evidence type="ECO:0008006" key="4">
    <source>
        <dbReference type="Google" id="ProtNLM"/>
    </source>
</evidence>
<comment type="caution">
    <text evidence="2">The sequence shown here is derived from an EMBL/GenBank/DDBJ whole genome shotgun (WGS) entry which is preliminary data.</text>
</comment>
<gene>
    <name evidence="2" type="ORF">ACFVZC_32195</name>
</gene>
<dbReference type="EMBL" id="JBHVZQ010000047">
    <property type="protein sequence ID" value="MFF1278011.1"/>
    <property type="molecule type" value="Genomic_DNA"/>
</dbReference>
<dbReference type="RefSeq" id="WP_388240202.1">
    <property type="nucleotide sequence ID" value="NZ_JBHVZQ010000047.1"/>
</dbReference>
<feature type="compositionally biased region" description="Basic and acidic residues" evidence="1">
    <location>
        <begin position="1"/>
        <end position="11"/>
    </location>
</feature>